<sequence length="370" mass="42608">MVLSFVQPCNRLLRQAFKIKTLLSSPIRNTLRWAKFMSKSSAKLARKSSAHSRVLSKAVLTRSRTQVVAKLPPLIRRKRVVMRGLTSMIKSRARIHVAAAVKPADPWRTLNEPCSTTPIVPPKPPQHVRTTHTLTVSVADVYKATCRMVAQLPREDASDEDRAILEKLRSASFKHELIAGVKVEEERIKNIEADRRGMAESNARAAVLRAEHRRRVEEGVARAKWEAQQSKRVWAKYVKAALRGQKARMNPTLQDVSRWEWYEAFWNAFETGGVKGVVPFESLPWPTLKPSQMDLENYESFILRPARPHFEKLNWYERVQIDRKHWNVENVRQKVIPFVAPEIHSRVIRCAGILCGYLDQLIDKYTTCDY</sequence>
<accession>A0ABR2ZND3</accession>
<protein>
    <submittedName>
        <fullName evidence="1">Uncharacterized protein</fullName>
    </submittedName>
</protein>
<comment type="caution">
    <text evidence="1">The sequence shown here is derived from an EMBL/GenBank/DDBJ whole genome shotgun (WGS) entry which is preliminary data.</text>
</comment>
<organism evidence="1 2">
    <name type="scientific">Marasmius tenuissimus</name>
    <dbReference type="NCBI Taxonomy" id="585030"/>
    <lineage>
        <taxon>Eukaryota</taxon>
        <taxon>Fungi</taxon>
        <taxon>Dikarya</taxon>
        <taxon>Basidiomycota</taxon>
        <taxon>Agaricomycotina</taxon>
        <taxon>Agaricomycetes</taxon>
        <taxon>Agaricomycetidae</taxon>
        <taxon>Agaricales</taxon>
        <taxon>Marasmiineae</taxon>
        <taxon>Marasmiaceae</taxon>
        <taxon>Marasmius</taxon>
    </lineage>
</organism>
<proteinExistence type="predicted"/>
<evidence type="ECO:0000313" key="1">
    <source>
        <dbReference type="EMBL" id="KAL0062504.1"/>
    </source>
</evidence>
<evidence type="ECO:0000313" key="2">
    <source>
        <dbReference type="Proteomes" id="UP001437256"/>
    </source>
</evidence>
<name>A0ABR2ZND3_9AGAR</name>
<dbReference type="EMBL" id="JBBXMP010000103">
    <property type="protein sequence ID" value="KAL0062504.1"/>
    <property type="molecule type" value="Genomic_DNA"/>
</dbReference>
<reference evidence="1 2" key="1">
    <citation type="submission" date="2024-05" db="EMBL/GenBank/DDBJ databases">
        <title>A draft genome resource for the thread blight pathogen Marasmius tenuissimus strain MS-2.</title>
        <authorList>
            <person name="Yulfo-Soto G.E."/>
            <person name="Baruah I.K."/>
            <person name="Amoako-Attah I."/>
            <person name="Bukari Y."/>
            <person name="Meinhardt L.W."/>
            <person name="Bailey B.A."/>
            <person name="Cohen S.P."/>
        </authorList>
    </citation>
    <scope>NUCLEOTIDE SEQUENCE [LARGE SCALE GENOMIC DNA]</scope>
    <source>
        <strain evidence="1 2">MS-2</strain>
    </source>
</reference>
<gene>
    <name evidence="1" type="ORF">AAF712_010637</name>
</gene>
<dbReference type="Proteomes" id="UP001437256">
    <property type="component" value="Unassembled WGS sequence"/>
</dbReference>
<keyword evidence="2" id="KW-1185">Reference proteome</keyword>